<gene>
    <name evidence="15" type="primary">pitrm1</name>
    <name evidence="15" type="ORF">DFA_10023</name>
</gene>
<comment type="subcellular location">
    <subcellularLocation>
        <location evidence="2">Mitochondrion</location>
    </subcellularLocation>
</comment>
<dbReference type="Pfam" id="PF22516">
    <property type="entry name" value="PreP_C"/>
    <property type="match status" value="1"/>
</dbReference>
<evidence type="ECO:0000256" key="13">
    <source>
        <dbReference type="SAM" id="SignalP"/>
    </source>
</evidence>
<evidence type="ECO:0000256" key="11">
    <source>
        <dbReference type="ARBA" id="ARBA00023128"/>
    </source>
</evidence>
<evidence type="ECO:0000256" key="3">
    <source>
        <dbReference type="ARBA" id="ARBA00007575"/>
    </source>
</evidence>
<comment type="cofactor">
    <cofactor evidence="1">
        <name>Zn(2+)</name>
        <dbReference type="ChEBI" id="CHEBI:29105"/>
    </cofactor>
</comment>
<evidence type="ECO:0000256" key="5">
    <source>
        <dbReference type="ARBA" id="ARBA00022670"/>
    </source>
</evidence>
<dbReference type="Pfam" id="PF05193">
    <property type="entry name" value="Peptidase_M16_C"/>
    <property type="match status" value="1"/>
</dbReference>
<evidence type="ECO:0000256" key="12">
    <source>
        <dbReference type="SAM" id="MobiDB-lite"/>
    </source>
</evidence>
<dbReference type="InterPro" id="IPR011765">
    <property type="entry name" value="Pept_M16_N"/>
</dbReference>
<dbReference type="OMA" id="NYLYYIR"/>
<keyword evidence="16" id="KW-1185">Reference proteome</keyword>
<evidence type="ECO:0000256" key="8">
    <source>
        <dbReference type="ARBA" id="ARBA00022833"/>
    </source>
</evidence>
<dbReference type="FunFam" id="3.30.830.10:FF:000011">
    <property type="entry name" value="Presequence protease, mitochondrial"/>
    <property type="match status" value="1"/>
</dbReference>
<dbReference type="InterPro" id="IPR011249">
    <property type="entry name" value="Metalloenz_LuxS/M16"/>
</dbReference>
<dbReference type="InterPro" id="IPR013578">
    <property type="entry name" value="Peptidase_M16C_assoc"/>
</dbReference>
<keyword evidence="6" id="KW-0479">Metal-binding</keyword>
<dbReference type="Pfam" id="PF08367">
    <property type="entry name" value="M16C_assoc"/>
    <property type="match status" value="1"/>
</dbReference>
<dbReference type="AlphaFoldDB" id="F4Q925"/>
<dbReference type="KEGG" id="dfa:DFA_10023"/>
<dbReference type="STRING" id="1054147.F4Q925"/>
<proteinExistence type="inferred from homology"/>
<dbReference type="Proteomes" id="UP000007797">
    <property type="component" value="Unassembled WGS sequence"/>
</dbReference>
<accession>F4Q925</accession>
<keyword evidence="7" id="KW-0378">Hydrolase</keyword>
<evidence type="ECO:0000256" key="10">
    <source>
        <dbReference type="ARBA" id="ARBA00023049"/>
    </source>
</evidence>
<dbReference type="RefSeq" id="XP_004351914.1">
    <property type="nucleotide sequence ID" value="XM_004351862.1"/>
</dbReference>
<dbReference type="GO" id="GO:0016485">
    <property type="term" value="P:protein processing"/>
    <property type="evidence" value="ECO:0007669"/>
    <property type="project" value="TreeGrafter"/>
</dbReference>
<feature type="signal peptide" evidence="13">
    <location>
        <begin position="1"/>
        <end position="18"/>
    </location>
</feature>
<comment type="similarity">
    <text evidence="3">Belongs to the peptidase M16 family. PreP subfamily.</text>
</comment>
<dbReference type="SUPFAM" id="SSF63411">
    <property type="entry name" value="LuxS/MPP-like metallohydrolase"/>
    <property type="match status" value="4"/>
</dbReference>
<dbReference type="Pfam" id="PF00675">
    <property type="entry name" value="Peptidase_M16"/>
    <property type="match status" value="1"/>
</dbReference>
<evidence type="ECO:0000256" key="2">
    <source>
        <dbReference type="ARBA" id="ARBA00004173"/>
    </source>
</evidence>
<dbReference type="FunFam" id="3.30.830.10:FF:000013">
    <property type="entry name" value="Mitochondrial presequence protease"/>
    <property type="match status" value="1"/>
</dbReference>
<organism evidence="15 16">
    <name type="scientific">Cavenderia fasciculata</name>
    <name type="common">Slime mold</name>
    <name type="synonym">Dictyostelium fasciculatum</name>
    <dbReference type="NCBI Taxonomy" id="261658"/>
    <lineage>
        <taxon>Eukaryota</taxon>
        <taxon>Amoebozoa</taxon>
        <taxon>Evosea</taxon>
        <taxon>Eumycetozoa</taxon>
        <taxon>Dictyostelia</taxon>
        <taxon>Acytosteliales</taxon>
        <taxon>Cavenderiaceae</taxon>
        <taxon>Cavenderia</taxon>
    </lineage>
</organism>
<reference evidence="16" key="1">
    <citation type="journal article" date="2011" name="Genome Res.">
        <title>Phylogeny-wide analysis of social amoeba genomes highlights ancient origins for complex intercellular communication.</title>
        <authorList>
            <person name="Heidel A.J."/>
            <person name="Lawal H.M."/>
            <person name="Felder M."/>
            <person name="Schilde C."/>
            <person name="Helps N.R."/>
            <person name="Tunggal B."/>
            <person name="Rivero F."/>
            <person name="John U."/>
            <person name="Schleicher M."/>
            <person name="Eichinger L."/>
            <person name="Platzer M."/>
            <person name="Noegel A.A."/>
            <person name="Schaap P."/>
            <person name="Gloeckner G."/>
        </authorList>
    </citation>
    <scope>NUCLEOTIDE SEQUENCE [LARGE SCALE GENOMIC DNA]</scope>
    <source>
        <strain evidence="16">SH3</strain>
    </source>
</reference>
<dbReference type="GO" id="GO:0004222">
    <property type="term" value="F:metalloendopeptidase activity"/>
    <property type="evidence" value="ECO:0007669"/>
    <property type="project" value="TreeGrafter"/>
</dbReference>
<evidence type="ECO:0000256" key="9">
    <source>
        <dbReference type="ARBA" id="ARBA00022946"/>
    </source>
</evidence>
<dbReference type="FunFam" id="3.30.830.10:FF:000009">
    <property type="entry name" value="Presequence protease, mitochondrial"/>
    <property type="match status" value="1"/>
</dbReference>
<feature type="domain" description="Peptidase M16C associated" evidence="14">
    <location>
        <begin position="776"/>
        <end position="1023"/>
    </location>
</feature>
<evidence type="ECO:0000313" key="16">
    <source>
        <dbReference type="Proteomes" id="UP000007797"/>
    </source>
</evidence>
<feature type="compositionally biased region" description="Polar residues" evidence="12">
    <location>
        <begin position="286"/>
        <end position="302"/>
    </location>
</feature>
<dbReference type="SMART" id="SM01264">
    <property type="entry name" value="M16C_associated"/>
    <property type="match status" value="1"/>
</dbReference>
<dbReference type="GO" id="GO:0046872">
    <property type="term" value="F:metal ion binding"/>
    <property type="evidence" value="ECO:0007669"/>
    <property type="project" value="UniProtKB-KW"/>
</dbReference>
<protein>
    <recommendedName>
        <fullName evidence="4">Presequence protease, mitochondrial</fullName>
    </recommendedName>
</protein>
<keyword evidence="10" id="KW-0482">Metalloprotease</keyword>
<dbReference type="GO" id="GO:0005759">
    <property type="term" value="C:mitochondrial matrix"/>
    <property type="evidence" value="ECO:0007669"/>
    <property type="project" value="TreeGrafter"/>
</dbReference>
<dbReference type="PANTHER" id="PTHR43016">
    <property type="entry name" value="PRESEQUENCE PROTEASE"/>
    <property type="match status" value="1"/>
</dbReference>
<dbReference type="InterPro" id="IPR055130">
    <property type="entry name" value="PreP_C"/>
</dbReference>
<keyword evidence="13" id="KW-0732">Signal</keyword>
<dbReference type="PANTHER" id="PTHR43016:SF13">
    <property type="entry name" value="PRESEQUENCE PROTEASE, MITOCHONDRIAL"/>
    <property type="match status" value="1"/>
</dbReference>
<evidence type="ECO:0000256" key="4">
    <source>
        <dbReference type="ARBA" id="ARBA00020167"/>
    </source>
</evidence>
<evidence type="ECO:0000256" key="6">
    <source>
        <dbReference type="ARBA" id="ARBA00022723"/>
    </source>
</evidence>
<dbReference type="Gene3D" id="3.30.830.10">
    <property type="entry name" value="Metalloenzyme, LuxS/M16 peptidase-like"/>
    <property type="match status" value="4"/>
</dbReference>
<evidence type="ECO:0000259" key="14">
    <source>
        <dbReference type="SMART" id="SM01264"/>
    </source>
</evidence>
<keyword evidence="9" id="KW-0809">Transit peptide</keyword>
<keyword evidence="11" id="KW-0496">Mitochondrion</keyword>
<evidence type="ECO:0000256" key="1">
    <source>
        <dbReference type="ARBA" id="ARBA00001947"/>
    </source>
</evidence>
<sequence>MFDTIFMIIVPFILVARSQLDYVKPIRSSDHASKSKRQMITCCFSVLWPIFTRCAKPIRLCEANSSQLSMSAKNIQEFKLMDEWIQLFCKATSSKVNTDKCNHHEVKNNRVAKVSFAQSWMDQLIQDKPNDFVRLCRSQWEKLTQPYDVSREAVPKPAMEPDKRGRVPLKQVYLQRLTIANEKWNVYDPTPGQKILATDDRVFKLFLICNTNISIAMLSAAVGRSVLNRVANVNRLRSTSSNLVSGCLTSYNNNNNNDSSSNKCYYNVPKNNNSNNQYCRQFSNTSITRSSEPITKPSSTTRSRGKERERNELKKGDRLHGYVVLEVRDVPERQFRTYTLEHEKTGAKHLHIDCEDKNNIFSVTFRTTPMDSTGVAHILEHTTLCGSKKYPVRDPFFNMLKRSLNTYMNAWTAPDHTSYPFGTQDETDYYNLLGVYLDATFFPNLAEHDFRQEGHRLEFEKNDDPSTPLQYKGIVFNEMKGALSDPSSYFAEIQQQLLYPGTTYSHNSGGEPKDIPTLSYEQLKDFHQKHYHPSNSHFFTYGDLPLENHLKYIQENVLYQFDRTDVSSTAITNVKRWSEPKSIKTTCPPSTMETDRKYKFSLSVLHNNNSDIYESLVLNILSTLLLRGTSTPMYQSLLQSGLALDYTPGTGFEEGLFESAFSVGGVGIREQDVAKVQETILETMAKVEKEGFDEKNIESVLHQYEYSQKDVSASFGIKLAGVVHSLLVHNLDPVERLHLNQYVERFRQQVLIEKKPILQQKIREILDNPHRLNLTMVSDDSLQQKEKQDEIEKLAKINSKLSIEEKKKIVEQALDLQSRQNLAQDVSCLPRILISDIEKKQEKIPFIDQFVRDTPLRLLDLPTNGITYFRSIIDISTMPDNLKIYLPFYSNLMTSMGAGKFDDKQLDTEMNLYTGRFGSSPMISTSPFDLNVVGESLYIRSACLNKNIEKMFDLWNMILLDNHWENPDLIKILMGQIQSSIVENIPSSGLSYASLTSASNFTRATHLSEQWSGLSHVALVNQLVSSHDYQGLIEKLLAINQFITDRSLMRSCITTEKDTIPLATEKLSHFLGHFQSRNTMKTNTNQFDSIVAQNAIPKYFGIPSAVNYISKAYQGVAYTHQDSARLQVLSKVLGEYLHKEIREKGGAYGGGVSYDSGVIGFYSYRDPNLQRTIDAFGQSIQWSVSDKITTENIENAQLSIFSAFDAPESPSSKGLGEWSRGITHEMKQQRRDRLFNIDKQQLEQVAEKYLINQTNYTTILGKQDQEIKNEKNFNYKDI</sequence>
<dbReference type="InterPro" id="IPR007863">
    <property type="entry name" value="Peptidase_M16_C"/>
</dbReference>
<dbReference type="OrthoDB" id="10250783at2759"/>
<dbReference type="GeneID" id="14867577"/>
<evidence type="ECO:0000313" key="15">
    <source>
        <dbReference type="EMBL" id="EGG15194.1"/>
    </source>
</evidence>
<name>F4Q925_CACFS</name>
<dbReference type="EMBL" id="GL883026">
    <property type="protein sequence ID" value="EGG15194.1"/>
    <property type="molecule type" value="Genomic_DNA"/>
</dbReference>
<evidence type="ECO:0000256" key="7">
    <source>
        <dbReference type="ARBA" id="ARBA00022801"/>
    </source>
</evidence>
<feature type="region of interest" description="Disordered" evidence="12">
    <location>
        <begin position="286"/>
        <end position="311"/>
    </location>
</feature>
<keyword evidence="8" id="KW-0862">Zinc</keyword>
<keyword evidence="5" id="KW-0645">Protease</keyword>
<feature type="chain" id="PRO_5003313878" description="Presequence protease, mitochondrial" evidence="13">
    <location>
        <begin position="19"/>
        <end position="1278"/>
    </location>
</feature>